<evidence type="ECO:0000313" key="2">
    <source>
        <dbReference type="EMBL" id="NYE72702.1"/>
    </source>
</evidence>
<reference evidence="2 3" key="1">
    <citation type="submission" date="2020-07" db="EMBL/GenBank/DDBJ databases">
        <title>Sequencing the genomes of 1000 actinobacteria strains.</title>
        <authorList>
            <person name="Klenk H.-P."/>
        </authorList>
    </citation>
    <scope>NUCLEOTIDE SEQUENCE [LARGE SCALE GENOMIC DNA]</scope>
    <source>
        <strain evidence="2 3">DSM 22083</strain>
    </source>
</reference>
<keyword evidence="1" id="KW-0472">Membrane</keyword>
<feature type="transmembrane region" description="Helical" evidence="1">
    <location>
        <begin position="12"/>
        <end position="37"/>
    </location>
</feature>
<sequence length="90" mass="9472">MIMKNATRLGRACTLLTLAVLAGVAEMIIGLLSFAAAGEPPPGLAFLVGARVAVYATAFVLIGLTWRGNRVARWLVLIMLGGVGTAWSFR</sequence>
<evidence type="ECO:0000313" key="3">
    <source>
        <dbReference type="Proteomes" id="UP000569914"/>
    </source>
</evidence>
<feature type="transmembrane region" description="Helical" evidence="1">
    <location>
        <begin position="43"/>
        <end position="64"/>
    </location>
</feature>
<name>A0A7Y9I9K0_9ACTN</name>
<protein>
    <submittedName>
        <fullName evidence="2">Uncharacterized protein</fullName>
    </submittedName>
</protein>
<comment type="caution">
    <text evidence="2">The sequence shown here is derived from an EMBL/GenBank/DDBJ whole genome shotgun (WGS) entry which is preliminary data.</text>
</comment>
<keyword evidence="1" id="KW-0812">Transmembrane</keyword>
<dbReference type="EMBL" id="JACCBU010000001">
    <property type="protein sequence ID" value="NYE72702.1"/>
    <property type="molecule type" value="Genomic_DNA"/>
</dbReference>
<accession>A0A7Y9I9K0</accession>
<proteinExistence type="predicted"/>
<organism evidence="2 3">
    <name type="scientific">Microlunatus parietis</name>
    <dbReference type="NCBI Taxonomy" id="682979"/>
    <lineage>
        <taxon>Bacteria</taxon>
        <taxon>Bacillati</taxon>
        <taxon>Actinomycetota</taxon>
        <taxon>Actinomycetes</taxon>
        <taxon>Propionibacteriales</taxon>
        <taxon>Propionibacteriaceae</taxon>
        <taxon>Microlunatus</taxon>
    </lineage>
</organism>
<keyword evidence="3" id="KW-1185">Reference proteome</keyword>
<keyword evidence="1" id="KW-1133">Transmembrane helix</keyword>
<dbReference type="AlphaFoldDB" id="A0A7Y9I9K0"/>
<feature type="transmembrane region" description="Helical" evidence="1">
    <location>
        <begin position="71"/>
        <end position="89"/>
    </location>
</feature>
<gene>
    <name evidence="2" type="ORF">BKA15_004031</name>
</gene>
<evidence type="ECO:0000256" key="1">
    <source>
        <dbReference type="SAM" id="Phobius"/>
    </source>
</evidence>
<dbReference type="Proteomes" id="UP000569914">
    <property type="component" value="Unassembled WGS sequence"/>
</dbReference>